<evidence type="ECO:0000313" key="2">
    <source>
        <dbReference type="Proteomes" id="UP000008070"/>
    </source>
</evidence>
<dbReference type="KEGG" id="mdi:METDI4649"/>
<dbReference type="HOGENOM" id="CLU_3137569_0_0_5"/>
<dbReference type="AlphaFoldDB" id="C7CGF9"/>
<sequence length="49" mass="5200">MIGDPDACAAIAKVWDVRRCLALIGRPIPGADDRPLLRVDRIVGACGRG</sequence>
<dbReference type="EMBL" id="FP103042">
    <property type="protein sequence ID" value="CAX26271.1"/>
    <property type="molecule type" value="Genomic_DNA"/>
</dbReference>
<evidence type="ECO:0000313" key="1">
    <source>
        <dbReference type="EMBL" id="CAX26271.1"/>
    </source>
</evidence>
<protein>
    <submittedName>
        <fullName evidence="1">Uncharacterized protein</fullName>
    </submittedName>
</protein>
<proteinExistence type="predicted"/>
<accession>C7CGF9</accession>
<dbReference type="Proteomes" id="UP000008070">
    <property type="component" value="Chromosome"/>
</dbReference>
<organism evidence="1 2">
    <name type="scientific">Methylorubrum extorquens (strain DSM 6343 / CIP 106787 / DM4)</name>
    <name type="common">Methylobacterium extorquens</name>
    <dbReference type="NCBI Taxonomy" id="661410"/>
    <lineage>
        <taxon>Bacteria</taxon>
        <taxon>Pseudomonadati</taxon>
        <taxon>Pseudomonadota</taxon>
        <taxon>Alphaproteobacteria</taxon>
        <taxon>Hyphomicrobiales</taxon>
        <taxon>Methylobacteriaceae</taxon>
        <taxon>Methylorubrum</taxon>
    </lineage>
</organism>
<name>C7CGF9_METED</name>
<reference evidence="2" key="1">
    <citation type="journal article" date="2009" name="PLoS ONE">
        <title>Methylobacterium genome sequences: a reference blueprint to investigate microbial metabolism of C1 compounds from natural and industrial sources.</title>
        <authorList>
            <person name="Vuilleumier S."/>
            <person name="Chistoserdova L."/>
            <person name="Lee M.-C."/>
            <person name="Bringel F."/>
            <person name="Lajus A."/>
            <person name="Zhou Y."/>
            <person name="Gourion B."/>
            <person name="Barbe V."/>
            <person name="Chang J."/>
            <person name="Cruveiller S."/>
            <person name="Dossat C."/>
            <person name="Gillett W."/>
            <person name="Gruffaz C."/>
            <person name="Haugen E."/>
            <person name="Hourcade E."/>
            <person name="Levy R."/>
            <person name="Mangenot S."/>
            <person name="Muller E."/>
            <person name="Nadalig T."/>
            <person name="Pagni M."/>
            <person name="Penny C."/>
            <person name="Peyraud R."/>
            <person name="Robinson D.G."/>
            <person name="Roche D."/>
            <person name="Rouy Z."/>
            <person name="Saenampechek C."/>
            <person name="Salvignol G."/>
            <person name="Vallenet D."/>
            <person name="Wu Z."/>
            <person name="Marx C.J."/>
            <person name="Vorholt J.A."/>
            <person name="Olson M.V."/>
            <person name="Kaul R."/>
            <person name="Weissenbach J."/>
            <person name="Medigue C."/>
            <person name="Lidstrom M.E."/>
        </authorList>
    </citation>
    <scope>NUCLEOTIDE SEQUENCE [LARGE SCALE GENOMIC DNA]</scope>
    <source>
        <strain evidence="2">DSM 6343 / CIP 106787 / DM4</strain>
    </source>
</reference>
<gene>
    <name evidence="1" type="ORF">METD_I4649</name>
</gene>